<dbReference type="GO" id="GO:0047936">
    <property type="term" value="F:glucose 1-dehydrogenase [NAD(P)+] activity"/>
    <property type="evidence" value="ECO:0007669"/>
    <property type="project" value="UniProtKB-EC"/>
</dbReference>
<sequence>MKSLSGKVAVVTGAGRGIGRSIAKCLAAAGAKVVINYAHSQGGAEELVKELQDEGLTGLAIKADVSVVEEIERMVQLTVEAYGRIDILINNAAIDPTEDFFQVTEAFWEKVVNTNLKGTFFCAQACAREMQKTGSGKIINISSVHGELTMPRYAVYASTKGGINALTRQLALDLAKYHITVNAVAPGATEVEKFIGQAWYDPEEMGSYIPLGRIGQPADIAPMIHFLASEDANFITGQIITIDGGSSTKLFLPVDVT</sequence>
<keyword evidence="2 3" id="KW-0560">Oxidoreductase</keyword>
<dbReference type="Proteomes" id="UP001519287">
    <property type="component" value="Unassembled WGS sequence"/>
</dbReference>
<dbReference type="PANTHER" id="PTHR43639:SF1">
    <property type="entry name" value="SHORT-CHAIN DEHYDROGENASE_REDUCTASE FAMILY PROTEIN"/>
    <property type="match status" value="1"/>
</dbReference>
<dbReference type="EC" id="1.1.1.47" evidence="3"/>
<protein>
    <submittedName>
        <fullName evidence="3">Glucose 1-dehydrogenase/3-oxoacyl-[acyl-carrier protein] reductase</fullName>
        <ecNumber evidence="3">1.1.1.100</ecNumber>
        <ecNumber evidence="3">1.1.1.47</ecNumber>
    </submittedName>
</protein>
<comment type="similarity">
    <text evidence="1">Belongs to the short-chain dehydrogenases/reductases (SDR) family.</text>
</comment>
<evidence type="ECO:0000256" key="1">
    <source>
        <dbReference type="ARBA" id="ARBA00006484"/>
    </source>
</evidence>
<dbReference type="NCBIfam" id="NF005559">
    <property type="entry name" value="PRK07231.1"/>
    <property type="match status" value="1"/>
</dbReference>
<dbReference type="SUPFAM" id="SSF51735">
    <property type="entry name" value="NAD(P)-binding Rossmann-fold domains"/>
    <property type="match status" value="1"/>
</dbReference>
<reference evidence="3 4" key="1">
    <citation type="submission" date="2021-03" db="EMBL/GenBank/DDBJ databases">
        <title>Genomic Encyclopedia of Type Strains, Phase IV (KMG-IV): sequencing the most valuable type-strain genomes for metagenomic binning, comparative biology and taxonomic classification.</title>
        <authorList>
            <person name="Goeker M."/>
        </authorList>
    </citation>
    <scope>NUCLEOTIDE SEQUENCE [LARGE SCALE GENOMIC DNA]</scope>
    <source>
        <strain evidence="3 4">DSM 26048</strain>
    </source>
</reference>
<dbReference type="PROSITE" id="PS00061">
    <property type="entry name" value="ADH_SHORT"/>
    <property type="match status" value="1"/>
</dbReference>
<dbReference type="InterPro" id="IPR002347">
    <property type="entry name" value="SDR_fam"/>
</dbReference>
<dbReference type="RefSeq" id="WP_209975871.1">
    <property type="nucleotide sequence ID" value="NZ_JAGGLB010000022.1"/>
</dbReference>
<proteinExistence type="inferred from homology"/>
<evidence type="ECO:0000313" key="3">
    <source>
        <dbReference type="EMBL" id="MBP1994006.1"/>
    </source>
</evidence>
<dbReference type="GO" id="GO:0004316">
    <property type="term" value="F:3-oxoacyl-[acyl-carrier-protein] reductase (NADPH) activity"/>
    <property type="evidence" value="ECO:0007669"/>
    <property type="project" value="UniProtKB-EC"/>
</dbReference>
<accession>A0ABS4J453</accession>
<dbReference type="InterPro" id="IPR036291">
    <property type="entry name" value="NAD(P)-bd_dom_sf"/>
</dbReference>
<dbReference type="InterPro" id="IPR020904">
    <property type="entry name" value="Sc_DH/Rdtase_CS"/>
</dbReference>
<evidence type="ECO:0000256" key="2">
    <source>
        <dbReference type="ARBA" id="ARBA00023002"/>
    </source>
</evidence>
<evidence type="ECO:0000313" key="4">
    <source>
        <dbReference type="Proteomes" id="UP001519287"/>
    </source>
</evidence>
<dbReference type="Pfam" id="PF13561">
    <property type="entry name" value="adh_short_C2"/>
    <property type="match status" value="1"/>
</dbReference>
<name>A0ABS4J453_9BACL</name>
<gene>
    <name evidence="3" type="ORF">J2Z66_005632</name>
</gene>
<comment type="caution">
    <text evidence="3">The sequence shown here is derived from an EMBL/GenBank/DDBJ whole genome shotgun (WGS) entry which is preliminary data.</text>
</comment>
<dbReference type="EC" id="1.1.1.100" evidence="3"/>
<dbReference type="PRINTS" id="PR00081">
    <property type="entry name" value="GDHRDH"/>
</dbReference>
<dbReference type="PRINTS" id="PR00080">
    <property type="entry name" value="SDRFAMILY"/>
</dbReference>
<organism evidence="3 4">
    <name type="scientific">Paenibacillus eucommiae</name>
    <dbReference type="NCBI Taxonomy" id="1355755"/>
    <lineage>
        <taxon>Bacteria</taxon>
        <taxon>Bacillati</taxon>
        <taxon>Bacillota</taxon>
        <taxon>Bacilli</taxon>
        <taxon>Bacillales</taxon>
        <taxon>Paenibacillaceae</taxon>
        <taxon>Paenibacillus</taxon>
    </lineage>
</organism>
<dbReference type="PANTHER" id="PTHR43639">
    <property type="entry name" value="OXIDOREDUCTASE, SHORT-CHAIN DEHYDROGENASE/REDUCTASE FAMILY (AFU_ORTHOLOGUE AFUA_5G02870)"/>
    <property type="match status" value="1"/>
</dbReference>
<dbReference type="Gene3D" id="3.40.50.720">
    <property type="entry name" value="NAD(P)-binding Rossmann-like Domain"/>
    <property type="match status" value="1"/>
</dbReference>
<dbReference type="EMBL" id="JAGGLB010000022">
    <property type="protein sequence ID" value="MBP1994006.1"/>
    <property type="molecule type" value="Genomic_DNA"/>
</dbReference>
<keyword evidence="4" id="KW-1185">Reference proteome</keyword>